<accession>F2E567</accession>
<name>F2E567_HORVV</name>
<sequence>MSCILFRFGSFFHSSRWLLQTGPSPKSRETSLSQVPI</sequence>
<proteinExistence type="evidence at transcript level"/>
<protein>
    <submittedName>
        <fullName evidence="1">Predicted protein</fullName>
    </submittedName>
</protein>
<dbReference type="EMBL" id="AK371291">
    <property type="protein sequence ID" value="BAK02489.1"/>
    <property type="molecule type" value="mRNA"/>
</dbReference>
<evidence type="ECO:0000313" key="1">
    <source>
        <dbReference type="EMBL" id="BAK02489.1"/>
    </source>
</evidence>
<organism evidence="1">
    <name type="scientific">Hordeum vulgare subsp. vulgare</name>
    <name type="common">Domesticated barley</name>
    <dbReference type="NCBI Taxonomy" id="112509"/>
    <lineage>
        <taxon>Eukaryota</taxon>
        <taxon>Viridiplantae</taxon>
        <taxon>Streptophyta</taxon>
        <taxon>Embryophyta</taxon>
        <taxon>Tracheophyta</taxon>
        <taxon>Spermatophyta</taxon>
        <taxon>Magnoliopsida</taxon>
        <taxon>Liliopsida</taxon>
        <taxon>Poales</taxon>
        <taxon>Poaceae</taxon>
        <taxon>BOP clade</taxon>
        <taxon>Pooideae</taxon>
        <taxon>Triticodae</taxon>
        <taxon>Triticeae</taxon>
        <taxon>Hordeinae</taxon>
        <taxon>Hordeum</taxon>
    </lineage>
</organism>
<reference evidence="1" key="1">
    <citation type="journal article" date="2011" name="Plant Physiol.">
        <title>Comprehensive sequence analysis of 24,783 barley full-length cDNAs derived from 12 clone libraries.</title>
        <authorList>
            <person name="Matsumoto T."/>
            <person name="Tanaka T."/>
            <person name="Sakai H."/>
            <person name="Amano N."/>
            <person name="Kanamori H."/>
            <person name="Kurita K."/>
            <person name="Kikuta A."/>
            <person name="Kamiya K."/>
            <person name="Yamamoto M."/>
            <person name="Ikawa H."/>
            <person name="Fujii N."/>
            <person name="Hori K."/>
            <person name="Itoh T."/>
            <person name="Sato K."/>
        </authorList>
    </citation>
    <scope>NUCLEOTIDE SEQUENCE</scope>
</reference>
<dbReference type="AlphaFoldDB" id="F2E567"/>